<sequence>MVLLALSYRIIRKNPRLLRQQRTSPGILSIPDNGNLHAPRTVHRHQ</sequence>
<proteinExistence type="predicted"/>
<accession>A0ABC9TTA1</accession>
<evidence type="ECO:0000256" key="1">
    <source>
        <dbReference type="SAM" id="MobiDB-lite"/>
    </source>
</evidence>
<protein>
    <submittedName>
        <fullName evidence="2">Uncharacterized protein</fullName>
    </submittedName>
</protein>
<evidence type="ECO:0000313" key="3">
    <source>
        <dbReference type="Proteomes" id="UP000016491"/>
    </source>
</evidence>
<dbReference type="AlphaFoldDB" id="A0ABC9TTA1"/>
<name>A0ABC9TTA1_CLOSY</name>
<feature type="region of interest" description="Disordered" evidence="1">
    <location>
        <begin position="22"/>
        <end position="46"/>
    </location>
</feature>
<evidence type="ECO:0000313" key="2">
    <source>
        <dbReference type="EMBL" id="ERI74555.1"/>
    </source>
</evidence>
<reference evidence="2 3" key="1">
    <citation type="submission" date="2013-07" db="EMBL/GenBank/DDBJ databases">
        <authorList>
            <person name="Weinstock G."/>
            <person name="Sodergren E."/>
            <person name="Wylie T."/>
            <person name="Fulton L."/>
            <person name="Fulton R."/>
            <person name="Fronick C."/>
            <person name="O'Laughlin M."/>
            <person name="Godfrey J."/>
            <person name="Miner T."/>
            <person name="Herter B."/>
            <person name="Appelbaum E."/>
            <person name="Cordes M."/>
            <person name="Lek S."/>
            <person name="Wollam A."/>
            <person name="Pepin K.H."/>
            <person name="Palsikar V.B."/>
            <person name="Mitreva M."/>
            <person name="Wilson R.K."/>
        </authorList>
    </citation>
    <scope>NUCLEOTIDE SEQUENCE [LARGE SCALE GENOMIC DNA]</scope>
    <source>
        <strain evidence="2 3">ATCC 14940</strain>
    </source>
</reference>
<gene>
    <name evidence="2" type="ORF">CLOSYM_03887</name>
</gene>
<dbReference type="Proteomes" id="UP000016491">
    <property type="component" value="Unassembled WGS sequence"/>
</dbReference>
<organism evidence="2 3">
    <name type="scientific">[Clostridium] symbiosum ATCC 14940</name>
    <dbReference type="NCBI Taxonomy" id="411472"/>
    <lineage>
        <taxon>Bacteria</taxon>
        <taxon>Bacillati</taxon>
        <taxon>Bacillota</taxon>
        <taxon>Clostridia</taxon>
        <taxon>Lachnospirales</taxon>
        <taxon>Lachnospiraceae</taxon>
        <taxon>Otoolea</taxon>
    </lineage>
</organism>
<dbReference type="EMBL" id="AWSU01000317">
    <property type="protein sequence ID" value="ERI74555.1"/>
    <property type="molecule type" value="Genomic_DNA"/>
</dbReference>
<comment type="caution">
    <text evidence="2">The sequence shown here is derived from an EMBL/GenBank/DDBJ whole genome shotgun (WGS) entry which is preliminary data.</text>
</comment>